<dbReference type="RefSeq" id="WP_241988237.1">
    <property type="nucleotide sequence ID" value="NZ_FZNK01000001.1"/>
</dbReference>
<accession>A0A238UVQ3</accession>
<evidence type="ECO:0000313" key="2">
    <source>
        <dbReference type="EMBL" id="SNR25299.1"/>
    </source>
</evidence>
<proteinExistence type="predicted"/>
<dbReference type="Proteomes" id="UP000198297">
    <property type="component" value="Unassembled WGS sequence"/>
</dbReference>
<dbReference type="AlphaFoldDB" id="A0A238UVQ3"/>
<dbReference type="EMBL" id="FZNK01000001">
    <property type="protein sequence ID" value="SNR25299.1"/>
    <property type="molecule type" value="Genomic_DNA"/>
</dbReference>
<reference evidence="1 4" key="2">
    <citation type="submission" date="2023-01" db="EMBL/GenBank/DDBJ databases">
        <title>Halorubrum ezzemoulense from Santa Pola, Spain.</title>
        <authorList>
            <person name="Feng Y."/>
            <person name="Louyakis A.S."/>
            <person name="Gogarten J.P."/>
        </authorList>
    </citation>
    <scope>NUCLEOTIDE SEQUENCE [LARGE SCALE GENOMIC DNA]</scope>
    <source>
        <strain evidence="1 4">AMM015</strain>
    </source>
</reference>
<evidence type="ECO:0000313" key="1">
    <source>
        <dbReference type="EMBL" id="MDB2291043.1"/>
    </source>
</evidence>
<sequence>MPDESLGDGAAEEILERSRSEASLCRVLCVRERSAPDAEAPYGRDIERPVFEADLVDTVETLFHRADYHLLLDQHYRTTVLISAYEWRDGGDPTDDGRYDRLVGRTERFRK</sequence>
<evidence type="ECO:0000313" key="4">
    <source>
        <dbReference type="Proteomes" id="UP001210528"/>
    </source>
</evidence>
<protein>
    <submittedName>
        <fullName evidence="2">Uncharacterized protein</fullName>
    </submittedName>
</protein>
<organism evidence="2 3">
    <name type="scientific">Halorubrum ezzemoulense</name>
    <name type="common">Halorubrum chaoviator</name>
    <dbReference type="NCBI Taxonomy" id="337243"/>
    <lineage>
        <taxon>Archaea</taxon>
        <taxon>Methanobacteriati</taxon>
        <taxon>Methanobacteriota</taxon>
        <taxon>Stenosarchaea group</taxon>
        <taxon>Halobacteria</taxon>
        <taxon>Halobacteriales</taxon>
        <taxon>Haloferacaceae</taxon>
        <taxon>Halorubrum</taxon>
    </lineage>
</organism>
<evidence type="ECO:0000313" key="3">
    <source>
        <dbReference type="Proteomes" id="UP000198297"/>
    </source>
</evidence>
<dbReference type="Proteomes" id="UP001210528">
    <property type="component" value="Unassembled WGS sequence"/>
</dbReference>
<gene>
    <name evidence="1" type="ORF">PM085_01880</name>
    <name evidence="2" type="ORF">SAMN06266787_101376</name>
</gene>
<reference evidence="2 3" key="1">
    <citation type="submission" date="2017-06" db="EMBL/GenBank/DDBJ databases">
        <authorList>
            <person name="Kim H.J."/>
            <person name="Triplett B.A."/>
        </authorList>
    </citation>
    <scope>NUCLEOTIDE SEQUENCE [LARGE SCALE GENOMIC DNA]</scope>
    <source>
        <strain evidence="2 3">DSM 19316</strain>
    </source>
</reference>
<keyword evidence="4" id="KW-1185">Reference proteome</keyword>
<name>A0A238UVQ3_HALEZ</name>
<dbReference type="EMBL" id="JAQLUK010000001">
    <property type="protein sequence ID" value="MDB2291043.1"/>
    <property type="molecule type" value="Genomic_DNA"/>
</dbReference>